<feature type="active site" description="Proton donor/acceptor" evidence="2">
    <location>
        <position position="111"/>
    </location>
</feature>
<gene>
    <name evidence="3" type="ORF">I9080_001791</name>
</gene>
<reference evidence="3" key="2">
    <citation type="submission" date="2020-07" db="EMBL/GenBank/DDBJ databases">
        <authorList>
            <consortium name="NCBI Pathogen Detection Project"/>
        </authorList>
    </citation>
    <scope>NUCLEOTIDE SEQUENCE</scope>
    <source>
        <strain evidence="3">C8</strain>
    </source>
</reference>
<dbReference type="EMBL" id="DACTCB010000008">
    <property type="protein sequence ID" value="HAT4307989.1"/>
    <property type="molecule type" value="Genomic_DNA"/>
</dbReference>
<protein>
    <submittedName>
        <fullName evidence="3">Class D sortase</fullName>
    </submittedName>
</protein>
<dbReference type="CDD" id="cd06166">
    <property type="entry name" value="Sortase_D_2"/>
    <property type="match status" value="1"/>
</dbReference>
<organism evidence="3">
    <name type="scientific">Clostridium perfringens</name>
    <dbReference type="NCBI Taxonomy" id="1502"/>
    <lineage>
        <taxon>Bacteria</taxon>
        <taxon>Bacillati</taxon>
        <taxon>Bacillota</taxon>
        <taxon>Clostridia</taxon>
        <taxon>Eubacteriales</taxon>
        <taxon>Clostridiaceae</taxon>
        <taxon>Clostridium</taxon>
    </lineage>
</organism>
<evidence type="ECO:0000256" key="2">
    <source>
        <dbReference type="PIRSR" id="PIRSR605754-1"/>
    </source>
</evidence>
<keyword evidence="1" id="KW-0378">Hydrolase</keyword>
<proteinExistence type="predicted"/>
<dbReference type="InterPro" id="IPR023365">
    <property type="entry name" value="Sortase_dom-sf"/>
</dbReference>
<dbReference type="Proteomes" id="UP000859547">
    <property type="component" value="Unassembled WGS sequence"/>
</dbReference>
<dbReference type="AlphaFoldDB" id="A0A8H9QZD4"/>
<comment type="caution">
    <text evidence="3">The sequence shown here is derived from an EMBL/GenBank/DDBJ whole genome shotgun (WGS) entry which is preliminary data.</text>
</comment>
<dbReference type="InterPro" id="IPR042000">
    <property type="entry name" value="Sortase_D_2"/>
</dbReference>
<feature type="active site" description="Acyl-thioester intermediate" evidence="2">
    <location>
        <position position="172"/>
    </location>
</feature>
<dbReference type="InterPro" id="IPR005754">
    <property type="entry name" value="Sortase"/>
</dbReference>
<dbReference type="Pfam" id="PF04203">
    <property type="entry name" value="Sortase"/>
    <property type="match status" value="1"/>
</dbReference>
<dbReference type="GO" id="GO:0016787">
    <property type="term" value="F:hydrolase activity"/>
    <property type="evidence" value="ECO:0007669"/>
    <property type="project" value="UniProtKB-KW"/>
</dbReference>
<dbReference type="Gene3D" id="2.40.260.10">
    <property type="entry name" value="Sortase"/>
    <property type="match status" value="1"/>
</dbReference>
<name>A0A8H9QZD4_CLOPF</name>
<sequence>MKKRWLIICFAFFIGLILILIPVLSNLKAKYIENKIISDFTKNKSENNNKDRNDEEKNRNYSEYPIALIKIQSINLEAPIVEGENNINYTVGKYTNSAEFGSYGNVILAAHNNMAGSIFKNLEDVSIGDSVTIETKKNIFTYKITTKNIVKPTDSDILKEDINKKEITLITCANNAKNRLIVKGEILS</sequence>
<accession>A0A8H9QZD4</accession>
<evidence type="ECO:0000313" key="3">
    <source>
        <dbReference type="EMBL" id="HAT4307989.1"/>
    </source>
</evidence>
<reference evidence="3" key="1">
    <citation type="journal article" date="2018" name="Genome Biol.">
        <title>SKESA: strategic k-mer extension for scrupulous assemblies.</title>
        <authorList>
            <person name="Souvorov A."/>
            <person name="Agarwala R."/>
            <person name="Lipman D.J."/>
        </authorList>
    </citation>
    <scope>NUCLEOTIDE SEQUENCE</scope>
    <source>
        <strain evidence="3">C8</strain>
    </source>
</reference>
<dbReference type="SUPFAM" id="SSF63817">
    <property type="entry name" value="Sortase"/>
    <property type="match status" value="1"/>
</dbReference>
<evidence type="ECO:0000256" key="1">
    <source>
        <dbReference type="ARBA" id="ARBA00022801"/>
    </source>
</evidence>
<dbReference type="NCBIfam" id="TIGR01076">
    <property type="entry name" value="sortase_fam"/>
    <property type="match status" value="1"/>
</dbReference>